<keyword evidence="3" id="KW-1185">Reference proteome</keyword>
<proteinExistence type="predicted"/>
<dbReference type="Pfam" id="PF08241">
    <property type="entry name" value="Methyltransf_11"/>
    <property type="match status" value="1"/>
</dbReference>
<organism evidence="2 3">
    <name type="scientific">Eikenella glucosivorans</name>
    <dbReference type="NCBI Taxonomy" id="2766967"/>
    <lineage>
        <taxon>Bacteria</taxon>
        <taxon>Pseudomonadati</taxon>
        <taxon>Pseudomonadota</taxon>
        <taxon>Betaproteobacteria</taxon>
        <taxon>Neisseriales</taxon>
        <taxon>Neisseriaceae</taxon>
        <taxon>Eikenella</taxon>
    </lineage>
</organism>
<dbReference type="EMBL" id="JACSGR010000005">
    <property type="protein sequence ID" value="MBH5329487.1"/>
    <property type="molecule type" value="Genomic_DNA"/>
</dbReference>
<dbReference type="Proteomes" id="UP000768471">
    <property type="component" value="Unassembled WGS sequence"/>
</dbReference>
<evidence type="ECO:0000313" key="2">
    <source>
        <dbReference type="EMBL" id="MBH5329487.1"/>
    </source>
</evidence>
<dbReference type="RefSeq" id="WP_197903319.1">
    <property type="nucleotide sequence ID" value="NZ_JACSGR010000005.1"/>
</dbReference>
<sequence length="234" mass="25959">MIEEFRLAAWLDETAPGGYLKKLEQEFFSGQLDDGCGLAVAASFAEWGCWPERVLRLGRDTGAAEVRCALPQLPLASGSVRVLLLPHGLELCGRPQELLLECFRVLAPYGRLVLSGFNPYSLWRLGLPEKDLGLRRNALPLPQVRKLLDKTGFRPELGRFMAYVPPFAGEGALRRWRFMELAGNRWWPTAAAVYGLVAVKTVYPLTPLPEKAGRLREEGGLSLLPGNCRQGRTG</sequence>
<dbReference type="Gene3D" id="3.40.50.150">
    <property type="entry name" value="Vaccinia Virus protein VP39"/>
    <property type="match status" value="1"/>
</dbReference>
<reference evidence="2 3" key="1">
    <citation type="submission" date="2020-09" db="EMBL/GenBank/DDBJ databases">
        <title>Eikenella S3660 sp. nov., isolated from a throat swab.</title>
        <authorList>
            <person name="Buhl M."/>
        </authorList>
    </citation>
    <scope>NUCLEOTIDE SEQUENCE [LARGE SCALE GENOMIC DNA]</scope>
    <source>
        <strain evidence="2 3">S3360</strain>
    </source>
</reference>
<evidence type="ECO:0000313" key="3">
    <source>
        <dbReference type="Proteomes" id="UP000768471"/>
    </source>
</evidence>
<keyword evidence="2" id="KW-0489">Methyltransferase</keyword>
<feature type="domain" description="Methyltransferase type 11" evidence="1">
    <location>
        <begin position="66"/>
        <end position="114"/>
    </location>
</feature>
<dbReference type="SUPFAM" id="SSF53335">
    <property type="entry name" value="S-adenosyl-L-methionine-dependent methyltransferases"/>
    <property type="match status" value="1"/>
</dbReference>
<gene>
    <name evidence="2" type="ORF">H9Q10_07380</name>
</gene>
<keyword evidence="2" id="KW-0808">Transferase</keyword>
<protein>
    <submittedName>
        <fullName evidence="2">Methyltransferase</fullName>
    </submittedName>
</protein>
<dbReference type="InterPro" id="IPR013216">
    <property type="entry name" value="Methyltransf_11"/>
</dbReference>
<name>A0ABS0NB35_9NEIS</name>
<accession>A0ABS0NB35</accession>
<evidence type="ECO:0000259" key="1">
    <source>
        <dbReference type="Pfam" id="PF08241"/>
    </source>
</evidence>
<dbReference type="InterPro" id="IPR029063">
    <property type="entry name" value="SAM-dependent_MTases_sf"/>
</dbReference>
<comment type="caution">
    <text evidence="2">The sequence shown here is derived from an EMBL/GenBank/DDBJ whole genome shotgun (WGS) entry which is preliminary data.</text>
</comment>
<dbReference type="GO" id="GO:0032259">
    <property type="term" value="P:methylation"/>
    <property type="evidence" value="ECO:0007669"/>
    <property type="project" value="UniProtKB-KW"/>
</dbReference>
<dbReference type="GO" id="GO:0008168">
    <property type="term" value="F:methyltransferase activity"/>
    <property type="evidence" value="ECO:0007669"/>
    <property type="project" value="UniProtKB-KW"/>
</dbReference>